<reference evidence="1" key="2">
    <citation type="journal article" date="2015" name="Data Brief">
        <title>Shoot transcriptome of the giant reed, Arundo donax.</title>
        <authorList>
            <person name="Barrero R.A."/>
            <person name="Guerrero F.D."/>
            <person name="Moolhuijzen P."/>
            <person name="Goolsby J.A."/>
            <person name="Tidwell J."/>
            <person name="Bellgard S.E."/>
            <person name="Bellgard M.I."/>
        </authorList>
    </citation>
    <scope>NUCLEOTIDE SEQUENCE</scope>
    <source>
        <tissue evidence="1">Shoot tissue taken approximately 20 cm above the soil surface</tissue>
    </source>
</reference>
<reference evidence="1" key="1">
    <citation type="submission" date="2014-09" db="EMBL/GenBank/DDBJ databases">
        <authorList>
            <person name="Magalhaes I.L.F."/>
            <person name="Oliveira U."/>
            <person name="Santos F.R."/>
            <person name="Vidigal T.H.D.A."/>
            <person name="Brescovit A.D."/>
            <person name="Santos A.J."/>
        </authorList>
    </citation>
    <scope>NUCLEOTIDE SEQUENCE</scope>
    <source>
        <tissue evidence="1">Shoot tissue taken approximately 20 cm above the soil surface</tissue>
    </source>
</reference>
<name>A0A0A8Y6D1_ARUDO</name>
<protein>
    <submittedName>
        <fullName evidence="1">Meiotic checkpoint regulator cut4, putative</fullName>
    </submittedName>
</protein>
<dbReference type="EMBL" id="GBRH01277297">
    <property type="protein sequence ID" value="JAD20598.1"/>
    <property type="molecule type" value="Transcribed_RNA"/>
</dbReference>
<organism evidence="1">
    <name type="scientific">Arundo donax</name>
    <name type="common">Giant reed</name>
    <name type="synonym">Donax arundinaceus</name>
    <dbReference type="NCBI Taxonomy" id="35708"/>
    <lineage>
        <taxon>Eukaryota</taxon>
        <taxon>Viridiplantae</taxon>
        <taxon>Streptophyta</taxon>
        <taxon>Embryophyta</taxon>
        <taxon>Tracheophyta</taxon>
        <taxon>Spermatophyta</taxon>
        <taxon>Magnoliopsida</taxon>
        <taxon>Liliopsida</taxon>
        <taxon>Poales</taxon>
        <taxon>Poaceae</taxon>
        <taxon>PACMAD clade</taxon>
        <taxon>Arundinoideae</taxon>
        <taxon>Arundineae</taxon>
        <taxon>Arundo</taxon>
    </lineage>
</organism>
<accession>A0A0A8Y6D1</accession>
<proteinExistence type="predicted"/>
<dbReference type="AlphaFoldDB" id="A0A0A8Y6D1"/>
<sequence>MGRRDAVPLEIPRQDQCVILGIRPFACAQVTVEVVLKVRQFCEDVSHTLHERFQECGLNNGSICDSTIN</sequence>
<evidence type="ECO:0000313" key="1">
    <source>
        <dbReference type="EMBL" id="JAD20598.1"/>
    </source>
</evidence>